<dbReference type="InterPro" id="IPR011009">
    <property type="entry name" value="Kinase-like_dom_sf"/>
</dbReference>
<name>A0A1I7UX87_9PELO</name>
<organism evidence="4 5">
    <name type="scientific">Caenorhabditis tropicalis</name>
    <dbReference type="NCBI Taxonomy" id="1561998"/>
    <lineage>
        <taxon>Eukaryota</taxon>
        <taxon>Metazoa</taxon>
        <taxon>Ecdysozoa</taxon>
        <taxon>Nematoda</taxon>
        <taxon>Chromadorea</taxon>
        <taxon>Rhabditida</taxon>
        <taxon>Rhabditina</taxon>
        <taxon>Rhabditomorpha</taxon>
        <taxon>Rhabditoidea</taxon>
        <taxon>Rhabditidae</taxon>
        <taxon>Peloderinae</taxon>
        <taxon>Caenorhabditis</taxon>
    </lineage>
</organism>
<keyword evidence="2" id="KW-1208">Phospholipid metabolism</keyword>
<proteinExistence type="inferred from homology"/>
<dbReference type="Pfam" id="PF01633">
    <property type="entry name" value="Choline_kinase"/>
    <property type="match status" value="1"/>
</dbReference>
<dbReference type="GO" id="GO:0006646">
    <property type="term" value="P:phosphatidylethanolamine biosynthetic process"/>
    <property type="evidence" value="ECO:0007669"/>
    <property type="project" value="TreeGrafter"/>
</dbReference>
<dbReference type="WBParaSite" id="Csp11.Scaffold630.g20248.t1">
    <property type="protein sequence ID" value="Csp11.Scaffold630.g20248.t1"/>
    <property type="gene ID" value="Csp11.Scaffold630.g20248"/>
</dbReference>
<protein>
    <submittedName>
        <fullName evidence="5">Uncharacterized protein</fullName>
    </submittedName>
</protein>
<dbReference type="STRING" id="1561998.A0A1I7UX87"/>
<keyword evidence="1" id="KW-0443">Lipid metabolism</keyword>
<dbReference type="Proteomes" id="UP000095282">
    <property type="component" value="Unplaced"/>
</dbReference>
<comment type="similarity">
    <text evidence="3">Belongs to the choline/ethanolamine kinase family.</text>
</comment>
<evidence type="ECO:0000313" key="4">
    <source>
        <dbReference type="Proteomes" id="UP000095282"/>
    </source>
</evidence>
<reference evidence="5" key="1">
    <citation type="submission" date="2016-11" db="UniProtKB">
        <authorList>
            <consortium name="WormBaseParasite"/>
        </authorList>
    </citation>
    <scope>IDENTIFICATION</scope>
</reference>
<dbReference type="GO" id="GO:0004103">
    <property type="term" value="F:choline kinase activity"/>
    <property type="evidence" value="ECO:0007669"/>
    <property type="project" value="TreeGrafter"/>
</dbReference>
<keyword evidence="4" id="KW-1185">Reference proteome</keyword>
<dbReference type="eggNOG" id="KOG2686">
    <property type="taxonomic scope" value="Eukaryota"/>
</dbReference>
<evidence type="ECO:0000256" key="3">
    <source>
        <dbReference type="ARBA" id="ARBA00038211"/>
    </source>
</evidence>
<evidence type="ECO:0000256" key="2">
    <source>
        <dbReference type="ARBA" id="ARBA00023264"/>
    </source>
</evidence>
<dbReference type="GO" id="GO:0005737">
    <property type="term" value="C:cytoplasm"/>
    <property type="evidence" value="ECO:0007669"/>
    <property type="project" value="TreeGrafter"/>
</dbReference>
<dbReference type="PANTHER" id="PTHR22603:SF93">
    <property type="entry name" value="RE24176P"/>
    <property type="match status" value="1"/>
</dbReference>
<dbReference type="AlphaFoldDB" id="A0A1I7UX87"/>
<evidence type="ECO:0000313" key="5">
    <source>
        <dbReference type="WBParaSite" id="Csp11.Scaffold630.g20248.t1"/>
    </source>
</evidence>
<keyword evidence="1" id="KW-0444">Lipid biosynthesis</keyword>
<dbReference type="GO" id="GO:0004305">
    <property type="term" value="F:ethanolamine kinase activity"/>
    <property type="evidence" value="ECO:0007669"/>
    <property type="project" value="TreeGrafter"/>
</dbReference>
<keyword evidence="1" id="KW-0594">Phospholipid biosynthesis</keyword>
<dbReference type="SUPFAM" id="SSF56112">
    <property type="entry name" value="Protein kinase-like (PK-like)"/>
    <property type="match status" value="1"/>
</dbReference>
<evidence type="ECO:0000256" key="1">
    <source>
        <dbReference type="ARBA" id="ARBA00023209"/>
    </source>
</evidence>
<sequence length="83" mass="9743">MRACGDNPHFPSDLVTGDREKDLQKIIEESILFMPVSNIFWVCWSLINAEESSIPFDYGAYGRDRLALYFHQKKNLEKYLSRK</sequence>
<dbReference type="PANTHER" id="PTHR22603">
    <property type="entry name" value="CHOLINE/ETHANOALAMINE KINASE"/>
    <property type="match status" value="1"/>
</dbReference>
<dbReference type="Gene3D" id="3.90.1200.10">
    <property type="match status" value="1"/>
</dbReference>
<accession>A0A1I7UX87</accession>